<evidence type="ECO:0000256" key="1">
    <source>
        <dbReference type="ARBA" id="ARBA00022801"/>
    </source>
</evidence>
<dbReference type="STRING" id="357278.IV61_GL000402"/>
<dbReference type="PROSITE" id="PS00893">
    <property type="entry name" value="NUDIX_BOX"/>
    <property type="match status" value="1"/>
</dbReference>
<accession>A0A0R1GYH9</accession>
<dbReference type="GO" id="GO:0016787">
    <property type="term" value="F:hydrolase activity"/>
    <property type="evidence" value="ECO:0007669"/>
    <property type="project" value="UniProtKB-KW"/>
</dbReference>
<comment type="caution">
    <text evidence="3">The sequence shown here is derived from an EMBL/GenBank/DDBJ whole genome shotgun (WGS) entry which is preliminary data.</text>
</comment>
<dbReference type="InterPro" id="IPR000086">
    <property type="entry name" value="NUDIX_hydrolase_dom"/>
</dbReference>
<dbReference type="InterPro" id="IPR020084">
    <property type="entry name" value="NUDIX_hydrolase_CS"/>
</dbReference>
<evidence type="ECO:0000313" key="3">
    <source>
        <dbReference type="EMBL" id="KRK36995.1"/>
    </source>
</evidence>
<dbReference type="PANTHER" id="PTHR10885">
    <property type="entry name" value="ISOPENTENYL-DIPHOSPHATE DELTA-ISOMERASE"/>
    <property type="match status" value="1"/>
</dbReference>
<gene>
    <name evidence="3" type="ORF">FD07_GL000418</name>
</gene>
<dbReference type="PROSITE" id="PS51462">
    <property type="entry name" value="NUDIX"/>
    <property type="match status" value="1"/>
</dbReference>
<reference evidence="3 4" key="1">
    <citation type="journal article" date="2015" name="Genome Announc.">
        <title>Expanding the biotechnology potential of lactobacilli through comparative genomics of 213 strains and associated genera.</title>
        <authorList>
            <person name="Sun Z."/>
            <person name="Harris H.M."/>
            <person name="McCann A."/>
            <person name="Guo C."/>
            <person name="Argimon S."/>
            <person name="Zhang W."/>
            <person name="Yang X."/>
            <person name="Jeffery I.B."/>
            <person name="Cooney J.C."/>
            <person name="Kagawa T.F."/>
            <person name="Liu W."/>
            <person name="Song Y."/>
            <person name="Salvetti E."/>
            <person name="Wrobel A."/>
            <person name="Rasinkangas P."/>
            <person name="Parkhill J."/>
            <person name="Rea M.C."/>
            <person name="O'Sullivan O."/>
            <person name="Ritari J."/>
            <person name="Douillard F.P."/>
            <person name="Paul Ross R."/>
            <person name="Yang R."/>
            <person name="Briner A.E."/>
            <person name="Felis G.E."/>
            <person name="de Vos W.M."/>
            <person name="Barrangou R."/>
            <person name="Klaenhammer T.R."/>
            <person name="Caufield P.W."/>
            <person name="Cui Y."/>
            <person name="Zhang H."/>
            <person name="O'Toole P.W."/>
        </authorList>
    </citation>
    <scope>NUCLEOTIDE SEQUENCE [LARGE SCALE GENOMIC DNA]</scope>
    <source>
        <strain evidence="3 4">ATCC 53295</strain>
    </source>
</reference>
<keyword evidence="1 3" id="KW-0378">Hydrolase</keyword>
<name>A0A0R1GYH9_9LACO</name>
<dbReference type="CDD" id="cd04693">
    <property type="entry name" value="NUDIX_Hydrolase"/>
    <property type="match status" value="1"/>
</dbReference>
<feature type="domain" description="Nudix hydrolase" evidence="2">
    <location>
        <begin position="33"/>
        <end position="162"/>
    </location>
</feature>
<dbReference type="InterPro" id="IPR015797">
    <property type="entry name" value="NUDIX_hydrolase-like_dom_sf"/>
</dbReference>
<protein>
    <submittedName>
        <fullName evidence="3">NUDIX family hydrolase</fullName>
    </submittedName>
</protein>
<dbReference type="RefSeq" id="WP_020089205.1">
    <property type="nucleotide sequence ID" value="NZ_AZCZ01000014.1"/>
</dbReference>
<evidence type="ECO:0000313" key="4">
    <source>
        <dbReference type="Proteomes" id="UP000051176"/>
    </source>
</evidence>
<dbReference type="EMBL" id="AZCZ01000014">
    <property type="protein sequence ID" value="KRK36995.1"/>
    <property type="molecule type" value="Genomic_DNA"/>
</dbReference>
<dbReference type="Pfam" id="PF00293">
    <property type="entry name" value="NUDIX"/>
    <property type="match status" value="1"/>
</dbReference>
<dbReference type="AlphaFoldDB" id="A0A0R1GYH9"/>
<proteinExistence type="predicted"/>
<evidence type="ECO:0000259" key="2">
    <source>
        <dbReference type="PROSITE" id="PS51462"/>
    </source>
</evidence>
<dbReference type="PANTHER" id="PTHR10885:SF0">
    <property type="entry name" value="ISOPENTENYL-DIPHOSPHATE DELTA-ISOMERASE"/>
    <property type="match status" value="1"/>
</dbReference>
<organism evidence="3 4">
    <name type="scientific">Levilactobacillus parabrevis ATCC 53295</name>
    <dbReference type="NCBI Taxonomy" id="1267003"/>
    <lineage>
        <taxon>Bacteria</taxon>
        <taxon>Bacillati</taxon>
        <taxon>Bacillota</taxon>
        <taxon>Bacilli</taxon>
        <taxon>Lactobacillales</taxon>
        <taxon>Lactobacillaceae</taxon>
        <taxon>Levilactobacillus</taxon>
    </lineage>
</organism>
<dbReference type="PATRIC" id="fig|1267003.4.peg.453"/>
<dbReference type="eggNOG" id="COG1443">
    <property type="taxonomic scope" value="Bacteria"/>
</dbReference>
<dbReference type="Proteomes" id="UP000051176">
    <property type="component" value="Unassembled WGS sequence"/>
</dbReference>
<dbReference type="Gene3D" id="3.90.79.10">
    <property type="entry name" value="Nucleoside Triphosphate Pyrophosphohydrolase"/>
    <property type="match status" value="1"/>
</dbReference>
<dbReference type="OrthoDB" id="9786032at2"/>
<keyword evidence="4" id="KW-1185">Reference proteome</keyword>
<sequence length="176" mass="20122">MAADRLLEEWQIYNRQLQCIGTRRREETLAPGEYHLVVNAFIFNAGGQVLLQQRSPNKLYFPSYWDSSVGGSVQAGETIATAMHREIAEEIGWDIPVKAADNYLLAPHSHWISAWFAFQTDHAATDFIVQHDELQRVAFFDQPAAHAHLHQIGFDPYTAELDRAWDHLQLVDAHQD</sequence>
<dbReference type="SUPFAM" id="SSF55811">
    <property type="entry name" value="Nudix"/>
    <property type="match status" value="1"/>
</dbReference>